<organism evidence="3 4">
    <name type="scientific">Neobacillus niacini</name>
    <dbReference type="NCBI Taxonomy" id="86668"/>
    <lineage>
        <taxon>Bacteria</taxon>
        <taxon>Bacillati</taxon>
        <taxon>Bacillota</taxon>
        <taxon>Bacilli</taxon>
        <taxon>Bacillales</taxon>
        <taxon>Bacillaceae</taxon>
        <taxon>Neobacillus</taxon>
    </lineage>
</organism>
<comment type="caution">
    <text evidence="3">The sequence shown here is derived from an EMBL/GenBank/DDBJ whole genome shotgun (WGS) entry which is preliminary data.</text>
</comment>
<feature type="transmembrane region" description="Helical" evidence="1">
    <location>
        <begin position="45"/>
        <end position="62"/>
    </location>
</feature>
<dbReference type="GO" id="GO:0052621">
    <property type="term" value="F:diguanylate cyclase activity"/>
    <property type="evidence" value="ECO:0007669"/>
    <property type="project" value="TreeGrafter"/>
</dbReference>
<keyword evidence="1" id="KW-0472">Membrane</keyword>
<dbReference type="AlphaFoldDB" id="A0A852TIN5"/>
<feature type="domain" description="GGDEF" evidence="2">
    <location>
        <begin position="218"/>
        <end position="348"/>
    </location>
</feature>
<dbReference type="EMBL" id="JACCBX010000015">
    <property type="protein sequence ID" value="NYE08632.1"/>
    <property type="molecule type" value="Genomic_DNA"/>
</dbReference>
<sequence>MVKRFESLNGLKIRIYLWVIPCIVISLISNTLLQNVEGVTKFDFTINNILSIWFIISWFFLYKRIFIQFMEYSNLALVSYYHVTTFFDAVRNYMVVDGGSLGDFIIWMPIITLFFFLTLGTKRGLYYSIVIFLATFVIGIVYLHLLSSESIDSLGQYYFANLFYIIVLYYAQHVFKTYADLEMFKKHAYYDSLTRIANRLLIDEWLENKLKALENRKDSFSIIFFDIDHFKSVNDNYGHKIGDEVLVELAKLIQYHLTNRELFGRWGGEEFIIISSTSSTSGEDTVRLAEKLREVVANHDFKSTGNLTASFGVTQSRPGDSIDSLLNRADRGLYQCKNCGRNQVSYIN</sequence>
<feature type="transmembrane region" description="Helical" evidence="1">
    <location>
        <begin position="100"/>
        <end position="118"/>
    </location>
</feature>
<dbReference type="PANTHER" id="PTHR45138:SF9">
    <property type="entry name" value="DIGUANYLATE CYCLASE DGCM-RELATED"/>
    <property type="match status" value="1"/>
</dbReference>
<accession>A0A852TIN5</accession>
<dbReference type="InterPro" id="IPR000160">
    <property type="entry name" value="GGDEF_dom"/>
</dbReference>
<dbReference type="Proteomes" id="UP000548423">
    <property type="component" value="Unassembled WGS sequence"/>
</dbReference>
<dbReference type="InterPro" id="IPR050469">
    <property type="entry name" value="Diguanylate_Cyclase"/>
</dbReference>
<evidence type="ECO:0000256" key="1">
    <source>
        <dbReference type="SAM" id="Phobius"/>
    </source>
</evidence>
<dbReference type="SMART" id="SM00267">
    <property type="entry name" value="GGDEF"/>
    <property type="match status" value="1"/>
</dbReference>
<reference evidence="4" key="2">
    <citation type="submission" date="2020-08" db="EMBL/GenBank/DDBJ databases">
        <title>The Agave Microbiome: Exploring the role of microbial communities in plant adaptations to desert environments.</title>
        <authorList>
            <person name="Partida-Martinez L.P."/>
        </authorList>
    </citation>
    <scope>NUCLEOTIDE SEQUENCE [LARGE SCALE GENOMIC DNA]</scope>
    <source>
        <strain evidence="4">AT2.8</strain>
    </source>
</reference>
<feature type="transmembrane region" description="Helical" evidence="1">
    <location>
        <begin position="125"/>
        <end position="145"/>
    </location>
</feature>
<dbReference type="Gene3D" id="3.30.70.270">
    <property type="match status" value="1"/>
</dbReference>
<keyword evidence="1" id="KW-1133">Transmembrane helix</keyword>
<feature type="transmembrane region" description="Helical" evidence="1">
    <location>
        <begin position="157"/>
        <end position="175"/>
    </location>
</feature>
<proteinExistence type="predicted"/>
<name>A0A852TIN5_9BACI</name>
<dbReference type="Pfam" id="PF00990">
    <property type="entry name" value="GGDEF"/>
    <property type="match status" value="1"/>
</dbReference>
<dbReference type="InterPro" id="IPR029787">
    <property type="entry name" value="Nucleotide_cyclase"/>
</dbReference>
<dbReference type="PROSITE" id="PS50887">
    <property type="entry name" value="GGDEF"/>
    <property type="match status" value="1"/>
</dbReference>
<evidence type="ECO:0000259" key="2">
    <source>
        <dbReference type="PROSITE" id="PS50887"/>
    </source>
</evidence>
<gene>
    <name evidence="3" type="ORF">F4694_005481</name>
</gene>
<reference evidence="4" key="1">
    <citation type="submission" date="2020-07" db="EMBL/GenBank/DDBJ databases">
        <authorList>
            <person name="Partida-Martinez L."/>
            <person name="Huntemann M."/>
            <person name="Clum A."/>
            <person name="Wang J."/>
            <person name="Palaniappan K."/>
            <person name="Ritter S."/>
            <person name="Chen I.-M."/>
            <person name="Stamatis D."/>
            <person name="Reddy T."/>
            <person name="O'Malley R."/>
            <person name="Daum C."/>
            <person name="Shapiro N."/>
            <person name="Ivanova N."/>
            <person name="Kyrpides N."/>
            <person name="Woyke T."/>
        </authorList>
    </citation>
    <scope>NUCLEOTIDE SEQUENCE [LARGE SCALE GENOMIC DNA]</scope>
    <source>
        <strain evidence="4">AT2.8</strain>
    </source>
</reference>
<keyword evidence="1" id="KW-0812">Transmembrane</keyword>
<dbReference type="PANTHER" id="PTHR45138">
    <property type="entry name" value="REGULATORY COMPONENTS OF SENSORY TRANSDUCTION SYSTEM"/>
    <property type="match status" value="1"/>
</dbReference>
<feature type="transmembrane region" description="Helical" evidence="1">
    <location>
        <begin position="15"/>
        <end position="33"/>
    </location>
</feature>
<protein>
    <submittedName>
        <fullName evidence="3">Diguanylate cyclase (GGDEF)-like protein</fullName>
    </submittedName>
</protein>
<evidence type="ECO:0000313" key="4">
    <source>
        <dbReference type="Proteomes" id="UP000548423"/>
    </source>
</evidence>
<evidence type="ECO:0000313" key="3">
    <source>
        <dbReference type="EMBL" id="NYE08632.1"/>
    </source>
</evidence>
<dbReference type="NCBIfam" id="TIGR00254">
    <property type="entry name" value="GGDEF"/>
    <property type="match status" value="1"/>
</dbReference>
<dbReference type="InterPro" id="IPR043128">
    <property type="entry name" value="Rev_trsase/Diguanyl_cyclase"/>
</dbReference>
<dbReference type="SUPFAM" id="SSF55073">
    <property type="entry name" value="Nucleotide cyclase"/>
    <property type="match status" value="1"/>
</dbReference>
<dbReference type="FunFam" id="3.30.70.270:FF:000001">
    <property type="entry name" value="Diguanylate cyclase domain protein"/>
    <property type="match status" value="1"/>
</dbReference>
<dbReference type="CDD" id="cd01949">
    <property type="entry name" value="GGDEF"/>
    <property type="match status" value="1"/>
</dbReference>